<dbReference type="InterPro" id="IPR009061">
    <property type="entry name" value="DNA-bd_dom_put_sf"/>
</dbReference>
<evidence type="ECO:0000259" key="3">
    <source>
        <dbReference type="PROSITE" id="PS50937"/>
    </source>
</evidence>
<organism evidence="4 5">
    <name type="scientific">Primorskyibacter flagellatus</name>
    <dbReference type="NCBI Taxonomy" id="1387277"/>
    <lineage>
        <taxon>Bacteria</taxon>
        <taxon>Pseudomonadati</taxon>
        <taxon>Pseudomonadota</taxon>
        <taxon>Alphaproteobacteria</taxon>
        <taxon>Rhodobacterales</taxon>
        <taxon>Roseobacteraceae</taxon>
        <taxon>Primorskyibacter</taxon>
    </lineage>
</organism>
<dbReference type="Gene3D" id="1.10.1660.10">
    <property type="match status" value="1"/>
</dbReference>
<dbReference type="RefSeq" id="WP_188475797.1">
    <property type="nucleotide sequence ID" value="NZ_BMFJ01000001.1"/>
</dbReference>
<dbReference type="EMBL" id="BMFJ01000001">
    <property type="protein sequence ID" value="GGE17024.1"/>
    <property type="molecule type" value="Genomic_DNA"/>
</dbReference>
<keyword evidence="5" id="KW-1185">Reference proteome</keyword>
<feature type="region of interest" description="Disordered" evidence="2">
    <location>
        <begin position="131"/>
        <end position="154"/>
    </location>
</feature>
<dbReference type="SUPFAM" id="SSF46955">
    <property type="entry name" value="Putative DNA-binding domain"/>
    <property type="match status" value="1"/>
</dbReference>
<dbReference type="Proteomes" id="UP000612855">
    <property type="component" value="Unassembled WGS sequence"/>
</dbReference>
<feature type="domain" description="HTH merR-type" evidence="3">
    <location>
        <begin position="3"/>
        <end position="64"/>
    </location>
</feature>
<comment type="caution">
    <text evidence="4">The sequence shown here is derived from an EMBL/GenBank/DDBJ whole genome shotgun (WGS) entry which is preliminary data.</text>
</comment>
<sequence length="154" mass="17078">MRVMDIAEVARLSGLPASTLRYYEEKGLISSIGRRGLRRLFAADVMEVLDLIALAKWAGFTLEETRGWIARDGSLQMDRSGLARRAEEIDALADRLRALSEMVRHTARCPHENHFDCPSFRRQLSEARARQISARMPGAAAGGSRRAPGQGDLA</sequence>
<dbReference type="InterPro" id="IPR000551">
    <property type="entry name" value="MerR-type_HTH_dom"/>
</dbReference>
<dbReference type="AlphaFoldDB" id="A0A917E9U2"/>
<dbReference type="GO" id="GO:0003700">
    <property type="term" value="F:DNA-binding transcription factor activity"/>
    <property type="evidence" value="ECO:0007669"/>
    <property type="project" value="InterPro"/>
</dbReference>
<dbReference type="PANTHER" id="PTHR30204">
    <property type="entry name" value="REDOX-CYCLING DRUG-SENSING TRANSCRIPTIONAL ACTIVATOR SOXR"/>
    <property type="match status" value="1"/>
</dbReference>
<dbReference type="Pfam" id="PF13411">
    <property type="entry name" value="MerR_1"/>
    <property type="match status" value="1"/>
</dbReference>
<keyword evidence="1" id="KW-0238">DNA-binding</keyword>
<accession>A0A917E9U2</accession>
<dbReference type="PANTHER" id="PTHR30204:SF97">
    <property type="entry name" value="MERR FAMILY REGULATORY PROTEIN"/>
    <property type="match status" value="1"/>
</dbReference>
<proteinExistence type="predicted"/>
<dbReference type="PROSITE" id="PS50937">
    <property type="entry name" value="HTH_MERR_2"/>
    <property type="match status" value="1"/>
</dbReference>
<evidence type="ECO:0000256" key="1">
    <source>
        <dbReference type="ARBA" id="ARBA00023125"/>
    </source>
</evidence>
<gene>
    <name evidence="4" type="ORF">GCM10011360_02270</name>
</gene>
<reference evidence="5" key="1">
    <citation type="journal article" date="2019" name="Int. J. Syst. Evol. Microbiol.">
        <title>The Global Catalogue of Microorganisms (GCM) 10K type strain sequencing project: providing services to taxonomists for standard genome sequencing and annotation.</title>
        <authorList>
            <consortium name="The Broad Institute Genomics Platform"/>
            <consortium name="The Broad Institute Genome Sequencing Center for Infectious Disease"/>
            <person name="Wu L."/>
            <person name="Ma J."/>
        </authorList>
    </citation>
    <scope>NUCLEOTIDE SEQUENCE [LARGE SCALE GENOMIC DNA]</scope>
    <source>
        <strain evidence="5">CGMCC 1.12664</strain>
    </source>
</reference>
<dbReference type="SMART" id="SM00422">
    <property type="entry name" value="HTH_MERR"/>
    <property type="match status" value="1"/>
</dbReference>
<evidence type="ECO:0000256" key="2">
    <source>
        <dbReference type="SAM" id="MobiDB-lite"/>
    </source>
</evidence>
<name>A0A917E9U2_9RHOB</name>
<evidence type="ECO:0000313" key="4">
    <source>
        <dbReference type="EMBL" id="GGE17024.1"/>
    </source>
</evidence>
<dbReference type="CDD" id="cd04781">
    <property type="entry name" value="HTH_MerR-like_sg6"/>
    <property type="match status" value="1"/>
</dbReference>
<feature type="compositionally biased region" description="Low complexity" evidence="2">
    <location>
        <begin position="133"/>
        <end position="154"/>
    </location>
</feature>
<evidence type="ECO:0000313" key="5">
    <source>
        <dbReference type="Proteomes" id="UP000612855"/>
    </source>
</evidence>
<dbReference type="GO" id="GO:0003677">
    <property type="term" value="F:DNA binding"/>
    <property type="evidence" value="ECO:0007669"/>
    <property type="project" value="UniProtKB-KW"/>
</dbReference>
<protein>
    <submittedName>
        <fullName evidence="4">Transcriptional regulator</fullName>
    </submittedName>
</protein>
<dbReference type="InterPro" id="IPR047057">
    <property type="entry name" value="MerR_fam"/>
</dbReference>